<dbReference type="Gene3D" id="4.10.240.10">
    <property type="entry name" value="Zn(2)-C6 fungal-type DNA-binding domain"/>
    <property type="match status" value="1"/>
</dbReference>
<comment type="caution">
    <text evidence="8">The sequence shown here is derived from an EMBL/GenBank/DDBJ whole genome shotgun (WGS) entry which is preliminary data.</text>
</comment>
<accession>A0A2I2GJ54</accession>
<dbReference type="GeneID" id="36551548"/>
<comment type="subcellular location">
    <subcellularLocation>
        <location evidence="1">Nucleus</location>
    </subcellularLocation>
</comment>
<evidence type="ECO:0000313" key="9">
    <source>
        <dbReference type="Proteomes" id="UP000234275"/>
    </source>
</evidence>
<keyword evidence="5" id="KW-0539">Nucleus</keyword>
<dbReference type="GO" id="GO:0000981">
    <property type="term" value="F:DNA-binding transcription factor activity, RNA polymerase II-specific"/>
    <property type="evidence" value="ECO:0007669"/>
    <property type="project" value="InterPro"/>
</dbReference>
<proteinExistence type="predicted"/>
<dbReference type="CDD" id="cd00067">
    <property type="entry name" value="GAL4"/>
    <property type="match status" value="1"/>
</dbReference>
<dbReference type="InterPro" id="IPR036864">
    <property type="entry name" value="Zn2-C6_fun-type_DNA-bd_sf"/>
</dbReference>
<dbReference type="Pfam" id="PF00172">
    <property type="entry name" value="Zn_clus"/>
    <property type="match status" value="1"/>
</dbReference>
<gene>
    <name evidence="8" type="ORF">P170DRAFT_351223</name>
</gene>
<evidence type="ECO:0000256" key="1">
    <source>
        <dbReference type="ARBA" id="ARBA00004123"/>
    </source>
</evidence>
<sequence length="520" mass="58539">MGQHAMPDSCYTCRRRRIQCDRSQIPCAKCRKMGLECFATRPPRWVKGVAIRGKMRGISFEDTGGASKGGVEVHNSTPSTESSRTSPSVELIRNGEILKKDASPSLLLAPRDPITSHLDATSKYYLDYYNERICRLFIVYDSDRNPFRSLISLALDDPILLKASLALAARHRTNADRSFYQLDELAPSCPVGSHRDALLFKYQAVQGLSRVLNDPTSYKKHTTVAAAFLLIFLDLLESGSDKWNFHLEGAKSLITLDRPSPESQIGVNQGPAETVQEIRDFITRQIYMIQTLGATFVRPGLLSQFVSLDRLGRQPSEIAEQSFVGCPEFILDAVQNILGQRDAVSGLEPLTEAEIHHRIQGLSSVLESIQNFDCYLWASKLPRPQSPARDLNNLCILSQSWKISALIYGRRVLDILTNEVSSQDEPVCELIGLIGALEDDEVYKCILWPIFVAGLECRWQAQRDFLVGCLEKFWAATKCFNTINASKILQTYWQQEGQQEPFLPQWMFNIGSLGRDWLLV</sequence>
<dbReference type="InterPro" id="IPR021858">
    <property type="entry name" value="Fun_TF"/>
</dbReference>
<dbReference type="RefSeq" id="XP_024708213.1">
    <property type="nucleotide sequence ID" value="XM_024843848.1"/>
</dbReference>
<evidence type="ECO:0000256" key="3">
    <source>
        <dbReference type="ARBA" id="ARBA00023125"/>
    </source>
</evidence>
<dbReference type="SMART" id="SM00066">
    <property type="entry name" value="GAL4"/>
    <property type="match status" value="1"/>
</dbReference>
<dbReference type="PANTHER" id="PTHR37534:SF8">
    <property type="entry name" value="ZN(II)2CYS6 TRANSCRIPTION FACTOR (EUROFUNG)"/>
    <property type="match status" value="1"/>
</dbReference>
<dbReference type="EMBL" id="MSFO01000002">
    <property type="protein sequence ID" value="PLB52911.1"/>
    <property type="molecule type" value="Genomic_DNA"/>
</dbReference>
<evidence type="ECO:0000256" key="4">
    <source>
        <dbReference type="ARBA" id="ARBA00023163"/>
    </source>
</evidence>
<evidence type="ECO:0000256" key="5">
    <source>
        <dbReference type="ARBA" id="ARBA00023242"/>
    </source>
</evidence>
<organism evidence="8 9">
    <name type="scientific">Aspergillus steynii IBT 23096</name>
    <dbReference type="NCBI Taxonomy" id="1392250"/>
    <lineage>
        <taxon>Eukaryota</taxon>
        <taxon>Fungi</taxon>
        <taxon>Dikarya</taxon>
        <taxon>Ascomycota</taxon>
        <taxon>Pezizomycotina</taxon>
        <taxon>Eurotiomycetes</taxon>
        <taxon>Eurotiomycetidae</taxon>
        <taxon>Eurotiales</taxon>
        <taxon>Aspergillaceae</taxon>
        <taxon>Aspergillus</taxon>
        <taxon>Aspergillus subgen. Circumdati</taxon>
    </lineage>
</organism>
<dbReference type="Proteomes" id="UP000234275">
    <property type="component" value="Unassembled WGS sequence"/>
</dbReference>
<dbReference type="AlphaFoldDB" id="A0A2I2GJ54"/>
<keyword evidence="2" id="KW-0805">Transcription regulation</keyword>
<dbReference type="PROSITE" id="PS00463">
    <property type="entry name" value="ZN2_CY6_FUNGAL_1"/>
    <property type="match status" value="1"/>
</dbReference>
<evidence type="ECO:0000256" key="2">
    <source>
        <dbReference type="ARBA" id="ARBA00023015"/>
    </source>
</evidence>
<dbReference type="PANTHER" id="PTHR37534">
    <property type="entry name" value="TRANSCRIPTIONAL ACTIVATOR PROTEIN UGA3"/>
    <property type="match status" value="1"/>
</dbReference>
<evidence type="ECO:0000256" key="6">
    <source>
        <dbReference type="SAM" id="MobiDB-lite"/>
    </source>
</evidence>
<dbReference type="SUPFAM" id="SSF57701">
    <property type="entry name" value="Zn2/Cys6 DNA-binding domain"/>
    <property type="match status" value="1"/>
</dbReference>
<protein>
    <recommendedName>
        <fullName evidence="7">Zn(2)-C6 fungal-type domain-containing protein</fullName>
    </recommendedName>
</protein>
<dbReference type="VEuPathDB" id="FungiDB:P170DRAFT_351223"/>
<keyword evidence="9" id="KW-1185">Reference proteome</keyword>
<dbReference type="OrthoDB" id="5130013at2759"/>
<dbReference type="GO" id="GO:0000976">
    <property type="term" value="F:transcription cis-regulatory region binding"/>
    <property type="evidence" value="ECO:0007669"/>
    <property type="project" value="TreeGrafter"/>
</dbReference>
<dbReference type="GO" id="GO:0005634">
    <property type="term" value="C:nucleus"/>
    <property type="evidence" value="ECO:0007669"/>
    <property type="project" value="UniProtKB-SubCell"/>
</dbReference>
<feature type="region of interest" description="Disordered" evidence="6">
    <location>
        <begin position="61"/>
        <end position="88"/>
    </location>
</feature>
<dbReference type="GO" id="GO:0045944">
    <property type="term" value="P:positive regulation of transcription by RNA polymerase II"/>
    <property type="evidence" value="ECO:0007669"/>
    <property type="project" value="TreeGrafter"/>
</dbReference>
<reference evidence="8 9" key="1">
    <citation type="submission" date="2016-12" db="EMBL/GenBank/DDBJ databases">
        <title>The genomes of Aspergillus section Nigri reveals drivers in fungal speciation.</title>
        <authorList>
            <consortium name="DOE Joint Genome Institute"/>
            <person name="Vesth T.C."/>
            <person name="Nybo J."/>
            <person name="Theobald S."/>
            <person name="Brandl J."/>
            <person name="Frisvad J.C."/>
            <person name="Nielsen K.F."/>
            <person name="Lyhne E.K."/>
            <person name="Kogle M.E."/>
            <person name="Kuo A."/>
            <person name="Riley R."/>
            <person name="Clum A."/>
            <person name="Nolan M."/>
            <person name="Lipzen A."/>
            <person name="Salamov A."/>
            <person name="Henrissat B."/>
            <person name="Wiebenga A."/>
            <person name="De Vries R.P."/>
            <person name="Grigoriev I.V."/>
            <person name="Mortensen U.H."/>
            <person name="Andersen M.R."/>
            <person name="Baker S.E."/>
        </authorList>
    </citation>
    <scope>NUCLEOTIDE SEQUENCE [LARGE SCALE GENOMIC DNA]</scope>
    <source>
        <strain evidence="8 9">IBT 23096</strain>
    </source>
</reference>
<dbReference type="Pfam" id="PF11951">
    <property type="entry name" value="Fungal_trans_2"/>
    <property type="match status" value="1"/>
</dbReference>
<keyword evidence="3" id="KW-0238">DNA-binding</keyword>
<keyword evidence="4" id="KW-0804">Transcription</keyword>
<dbReference type="PROSITE" id="PS50048">
    <property type="entry name" value="ZN2_CY6_FUNGAL_2"/>
    <property type="match status" value="1"/>
</dbReference>
<evidence type="ECO:0000313" key="8">
    <source>
        <dbReference type="EMBL" id="PLB52911.1"/>
    </source>
</evidence>
<dbReference type="GO" id="GO:0008270">
    <property type="term" value="F:zinc ion binding"/>
    <property type="evidence" value="ECO:0007669"/>
    <property type="project" value="InterPro"/>
</dbReference>
<name>A0A2I2GJ54_9EURO</name>
<feature type="domain" description="Zn(2)-C6 fungal-type" evidence="7">
    <location>
        <begin position="9"/>
        <end position="37"/>
    </location>
</feature>
<evidence type="ECO:0000259" key="7">
    <source>
        <dbReference type="PROSITE" id="PS50048"/>
    </source>
</evidence>
<dbReference type="InterPro" id="IPR001138">
    <property type="entry name" value="Zn2Cys6_DnaBD"/>
</dbReference>
<feature type="compositionally biased region" description="Low complexity" evidence="6">
    <location>
        <begin position="76"/>
        <end position="88"/>
    </location>
</feature>